<sequence length="82" mass="9281">MVSSHVLTTSPPPPRMRRLAYPAGRGGCPKDQLLWSLRYSLDLVDEGQQSETSLQKIDMDTEQQLYTPKIENIAVIEMYGDI</sequence>
<name>A0ABY6K3N7_9ARAC</name>
<reference evidence="1 2" key="1">
    <citation type="submission" date="2022-01" db="EMBL/GenBank/DDBJ databases">
        <title>A chromosomal length assembly of Cordylochernes scorpioides.</title>
        <authorList>
            <person name="Zeh D."/>
            <person name="Zeh J."/>
        </authorList>
    </citation>
    <scope>NUCLEOTIDE SEQUENCE [LARGE SCALE GENOMIC DNA]</scope>
    <source>
        <strain evidence="1">IN4F17</strain>
        <tissue evidence="1">Whole Body</tissue>
    </source>
</reference>
<keyword evidence="2" id="KW-1185">Reference proteome</keyword>
<organism evidence="1 2">
    <name type="scientific">Cordylochernes scorpioides</name>
    <dbReference type="NCBI Taxonomy" id="51811"/>
    <lineage>
        <taxon>Eukaryota</taxon>
        <taxon>Metazoa</taxon>
        <taxon>Ecdysozoa</taxon>
        <taxon>Arthropoda</taxon>
        <taxon>Chelicerata</taxon>
        <taxon>Arachnida</taxon>
        <taxon>Pseudoscorpiones</taxon>
        <taxon>Cheliferoidea</taxon>
        <taxon>Chernetidae</taxon>
        <taxon>Cordylochernes</taxon>
    </lineage>
</organism>
<gene>
    <name evidence="1" type="ORF">LAZ67_2003989</name>
</gene>
<dbReference type="Proteomes" id="UP001235939">
    <property type="component" value="Chromosome 02"/>
</dbReference>
<evidence type="ECO:0000313" key="1">
    <source>
        <dbReference type="EMBL" id="UYV63409.1"/>
    </source>
</evidence>
<proteinExistence type="predicted"/>
<accession>A0ABY6K3N7</accession>
<evidence type="ECO:0000313" key="2">
    <source>
        <dbReference type="Proteomes" id="UP001235939"/>
    </source>
</evidence>
<protein>
    <submittedName>
        <fullName evidence="1">Uncharacterized protein</fullName>
    </submittedName>
</protein>
<dbReference type="EMBL" id="CP092864">
    <property type="protein sequence ID" value="UYV63409.1"/>
    <property type="molecule type" value="Genomic_DNA"/>
</dbReference>